<gene>
    <name evidence="12" type="ORF">BWK73_31345</name>
</gene>
<dbReference type="NCBIfam" id="TIGR00229">
    <property type="entry name" value="sensory_box"/>
    <property type="match status" value="1"/>
</dbReference>
<dbReference type="InterPro" id="IPR013767">
    <property type="entry name" value="PAS_fold"/>
</dbReference>
<dbReference type="SMART" id="SM00387">
    <property type="entry name" value="HATPase_c"/>
    <property type="match status" value="1"/>
</dbReference>
<dbReference type="InterPro" id="IPR005467">
    <property type="entry name" value="His_kinase_dom"/>
</dbReference>
<evidence type="ECO:0000256" key="6">
    <source>
        <dbReference type="ARBA" id="ARBA00022777"/>
    </source>
</evidence>
<dbReference type="PRINTS" id="PR00344">
    <property type="entry name" value="BCTRLSENSOR"/>
</dbReference>
<dbReference type="SMART" id="SM00091">
    <property type="entry name" value="PAS"/>
    <property type="match status" value="1"/>
</dbReference>
<dbReference type="InterPro" id="IPR003594">
    <property type="entry name" value="HATPase_dom"/>
</dbReference>
<keyword evidence="3" id="KW-0597">Phosphoprotein</keyword>
<keyword evidence="6" id="KW-0418">Kinase</keyword>
<dbReference type="GO" id="GO:0005524">
    <property type="term" value="F:ATP binding"/>
    <property type="evidence" value="ECO:0007669"/>
    <property type="project" value="UniProtKB-KW"/>
</dbReference>
<feature type="domain" description="Histidine kinase" evidence="9">
    <location>
        <begin position="403"/>
        <end position="612"/>
    </location>
</feature>
<dbReference type="Pfam" id="PF02518">
    <property type="entry name" value="HATPase_c"/>
    <property type="match status" value="1"/>
</dbReference>
<feature type="domain" description="PAS" evidence="10">
    <location>
        <begin position="125"/>
        <end position="171"/>
    </location>
</feature>
<evidence type="ECO:0000256" key="1">
    <source>
        <dbReference type="ARBA" id="ARBA00000085"/>
    </source>
</evidence>
<dbReference type="GO" id="GO:0009399">
    <property type="term" value="P:nitrogen fixation"/>
    <property type="evidence" value="ECO:0007669"/>
    <property type="project" value="InterPro"/>
</dbReference>
<keyword evidence="8" id="KW-0902">Two-component regulatory system</keyword>
<organism evidence="12 13">
    <name type="scientific">Thiothrix lacustris</name>
    <dbReference type="NCBI Taxonomy" id="525917"/>
    <lineage>
        <taxon>Bacteria</taxon>
        <taxon>Pseudomonadati</taxon>
        <taxon>Pseudomonadota</taxon>
        <taxon>Gammaproteobacteria</taxon>
        <taxon>Thiotrichales</taxon>
        <taxon>Thiotrichaceae</taxon>
        <taxon>Thiothrix</taxon>
    </lineage>
</organism>
<dbReference type="SMART" id="SM00086">
    <property type="entry name" value="PAC"/>
    <property type="match status" value="1"/>
</dbReference>
<dbReference type="InterPro" id="IPR000014">
    <property type="entry name" value="PAS"/>
</dbReference>
<dbReference type="NCBIfam" id="TIGR02938">
    <property type="entry name" value="nifL_nitrog"/>
    <property type="match status" value="1"/>
</dbReference>
<accession>A0A1Y1QI65</accession>
<evidence type="ECO:0000259" key="10">
    <source>
        <dbReference type="PROSITE" id="PS50112"/>
    </source>
</evidence>
<dbReference type="Gene3D" id="3.30.565.10">
    <property type="entry name" value="Histidine kinase-like ATPase, C-terminal domain"/>
    <property type="match status" value="1"/>
</dbReference>
<comment type="catalytic activity">
    <reaction evidence="1">
        <text>ATP + protein L-histidine = ADP + protein N-phospho-L-histidine.</text>
        <dbReference type="EC" id="2.7.13.3"/>
    </reaction>
</comment>
<evidence type="ECO:0000256" key="3">
    <source>
        <dbReference type="ARBA" id="ARBA00022553"/>
    </source>
</evidence>
<name>A0A1Y1QI65_9GAMM</name>
<dbReference type="InterPro" id="IPR036890">
    <property type="entry name" value="HATPase_C_sf"/>
</dbReference>
<dbReference type="AlphaFoldDB" id="A0A1Y1QI65"/>
<dbReference type="EC" id="2.7.13.3" evidence="2"/>
<dbReference type="SUPFAM" id="SSF55874">
    <property type="entry name" value="ATPase domain of HSP90 chaperone/DNA topoisomerase II/histidine kinase"/>
    <property type="match status" value="1"/>
</dbReference>
<dbReference type="PANTHER" id="PTHR43065">
    <property type="entry name" value="SENSOR HISTIDINE KINASE"/>
    <property type="match status" value="1"/>
</dbReference>
<dbReference type="InterPro" id="IPR000700">
    <property type="entry name" value="PAS-assoc_C"/>
</dbReference>
<evidence type="ECO:0000256" key="4">
    <source>
        <dbReference type="ARBA" id="ARBA00022679"/>
    </source>
</evidence>
<dbReference type="Proteomes" id="UP000192491">
    <property type="component" value="Unassembled WGS sequence"/>
</dbReference>
<proteinExistence type="predicted"/>
<comment type="caution">
    <text evidence="12">The sequence shown here is derived from an EMBL/GenBank/DDBJ whole genome shotgun (WGS) entry which is preliminary data.</text>
</comment>
<keyword evidence="5" id="KW-0547">Nucleotide-binding</keyword>
<dbReference type="InterPro" id="IPR035965">
    <property type="entry name" value="PAS-like_dom_sf"/>
</dbReference>
<dbReference type="InterPro" id="IPR004358">
    <property type="entry name" value="Sig_transdc_His_kin-like_C"/>
</dbReference>
<dbReference type="PROSITE" id="PS50112">
    <property type="entry name" value="PAS"/>
    <property type="match status" value="1"/>
</dbReference>
<evidence type="ECO:0000256" key="8">
    <source>
        <dbReference type="ARBA" id="ARBA00023012"/>
    </source>
</evidence>
<dbReference type="GO" id="GO:0006355">
    <property type="term" value="P:regulation of DNA-templated transcription"/>
    <property type="evidence" value="ECO:0007669"/>
    <property type="project" value="InterPro"/>
</dbReference>
<dbReference type="PROSITE" id="PS50113">
    <property type="entry name" value="PAC"/>
    <property type="match status" value="1"/>
</dbReference>
<dbReference type="EMBL" id="MTEJ01000252">
    <property type="protein sequence ID" value="OQX06265.1"/>
    <property type="molecule type" value="Genomic_DNA"/>
</dbReference>
<evidence type="ECO:0000313" key="13">
    <source>
        <dbReference type="Proteomes" id="UP000192491"/>
    </source>
</evidence>
<dbReference type="Pfam" id="PF00989">
    <property type="entry name" value="PAS"/>
    <property type="match status" value="1"/>
</dbReference>
<evidence type="ECO:0000256" key="5">
    <source>
        <dbReference type="ARBA" id="ARBA00022741"/>
    </source>
</evidence>
<evidence type="ECO:0000259" key="11">
    <source>
        <dbReference type="PROSITE" id="PS50113"/>
    </source>
</evidence>
<dbReference type="PANTHER" id="PTHR43065:SF42">
    <property type="entry name" value="TWO-COMPONENT SENSOR PPRA"/>
    <property type="match status" value="1"/>
</dbReference>
<keyword evidence="7" id="KW-0067">ATP-binding</keyword>
<dbReference type="CDD" id="cd00075">
    <property type="entry name" value="HATPase"/>
    <property type="match status" value="1"/>
</dbReference>
<dbReference type="GO" id="GO:0004673">
    <property type="term" value="F:protein histidine kinase activity"/>
    <property type="evidence" value="ECO:0007669"/>
    <property type="project" value="UniProtKB-EC"/>
</dbReference>
<evidence type="ECO:0000256" key="2">
    <source>
        <dbReference type="ARBA" id="ARBA00012438"/>
    </source>
</evidence>
<protein>
    <recommendedName>
        <fullName evidence="2">histidine kinase</fullName>
        <ecNumber evidence="2">2.7.13.3</ecNumber>
    </recommendedName>
</protein>
<dbReference type="CDD" id="cd00130">
    <property type="entry name" value="PAS"/>
    <property type="match status" value="1"/>
</dbReference>
<dbReference type="SUPFAM" id="SSF55785">
    <property type="entry name" value="PYP-like sensor domain (PAS domain)"/>
    <property type="match status" value="1"/>
</dbReference>
<dbReference type="Gene3D" id="3.30.450.20">
    <property type="entry name" value="PAS domain"/>
    <property type="match status" value="1"/>
</dbReference>
<feature type="domain" description="PAC" evidence="11">
    <location>
        <begin position="196"/>
        <end position="250"/>
    </location>
</feature>
<dbReference type="PROSITE" id="PS50109">
    <property type="entry name" value="HIS_KIN"/>
    <property type="match status" value="1"/>
</dbReference>
<keyword evidence="4" id="KW-0808">Transferase</keyword>
<evidence type="ECO:0000313" key="12">
    <source>
        <dbReference type="EMBL" id="OQX06265.1"/>
    </source>
</evidence>
<evidence type="ECO:0000256" key="7">
    <source>
        <dbReference type="ARBA" id="ARBA00022840"/>
    </source>
</evidence>
<sequence length="618" mass="68826">MQGACQPLQALRGVGLRRILRGGVCDKEGGLLGLRQPFSTAPTTVETQNLASLHTSTHAHLHNLRTYHPAQRINPFPPTRWHAYCSAINTATVETVMHKPSTSFAEHYADISRIAGFEHVTPGLSLQAILETVEQAPVAISITDTRANILYVNSAFEELTGYSRDEICGQNESVLSCKTTPLELYRTLWRTIQSGKEWRGTLINRNKAGDRYLAEVTIAPVLDAQRNITNFLGMHRDISVIHNLEQQLKHQKILSDTIFDLAPAIVVLLDSNRNILMDNKAYKRLKVEFGTIEPVHLFLDALKDRLPSLDGETFDNFHDVQVRFDAPNGNECWFTLSGIHVEELDDAAKNYFALTNSGGHYLLLVATDITTRKAELERARIQHLKVQMAEQELTSSVRETLAGAIFQLETPLNVIQAALVMPPSSTEALYPVLQQVLESSYRAINAMRMAIPRAEHGTYSLVNINQVLKDLLIIATDRMLSEGVVVDWRPEPVLPAIMGNEASLRRMFNYLLDNALLALHEAGRVYRELRIHTRLHGDSLSVEITDNGIGIPPALRLKVFEPFHSGWKRGNGNVGMGLCMAQEIVNNHSGSISIDPDYPNGCRIHVNLPLKASNGGME</sequence>
<dbReference type="GO" id="GO:0000160">
    <property type="term" value="P:phosphorelay signal transduction system"/>
    <property type="evidence" value="ECO:0007669"/>
    <property type="project" value="UniProtKB-KW"/>
</dbReference>
<reference evidence="12 13" key="1">
    <citation type="submission" date="2017-01" db="EMBL/GenBank/DDBJ databases">
        <title>Novel large sulfur bacteria in the metagenomes of groundwater-fed chemosynthetic microbial mats in the Lake Huron basin.</title>
        <authorList>
            <person name="Sharrar A.M."/>
            <person name="Flood B.E."/>
            <person name="Bailey J.V."/>
            <person name="Jones D.S."/>
            <person name="Biddanda B."/>
            <person name="Ruberg S.A."/>
            <person name="Marcus D.N."/>
            <person name="Dick G.J."/>
        </authorList>
    </citation>
    <scope>NUCLEOTIDE SEQUENCE [LARGE SCALE GENOMIC DNA]</scope>
    <source>
        <strain evidence="12">A8</strain>
    </source>
</reference>
<dbReference type="InterPro" id="IPR001610">
    <property type="entry name" value="PAC"/>
</dbReference>
<evidence type="ECO:0000259" key="9">
    <source>
        <dbReference type="PROSITE" id="PS50109"/>
    </source>
</evidence>
<dbReference type="InterPro" id="IPR014285">
    <property type="entry name" value="N_fixation_neg-reg_NifL"/>
</dbReference>